<keyword evidence="5 6" id="KW-0949">S-adenosyl-L-methionine</keyword>
<dbReference type="HAMAP" id="MF_01877">
    <property type="entry name" value="16SrRNA_methyltr_I"/>
    <property type="match status" value="1"/>
</dbReference>
<dbReference type="InterPro" id="IPR035996">
    <property type="entry name" value="4pyrrol_Methylase_sf"/>
</dbReference>
<feature type="domain" description="Tetrapyrrole methylase" evidence="7">
    <location>
        <begin position="1"/>
        <end position="214"/>
    </location>
</feature>
<dbReference type="RefSeq" id="WP_305516792.1">
    <property type="nucleotide sequence ID" value="NZ_JAUPEV010000004.1"/>
</dbReference>
<dbReference type="InterPro" id="IPR014776">
    <property type="entry name" value="4pyrrole_Mease_sub2"/>
</dbReference>
<dbReference type="EMBL" id="JAUYZK010000005">
    <property type="protein sequence ID" value="MDP2539064.1"/>
    <property type="molecule type" value="Genomic_DNA"/>
</dbReference>
<dbReference type="AlphaFoldDB" id="A0AA90PL23"/>
<proteinExistence type="inferred from homology"/>
<keyword evidence="1 6" id="KW-0963">Cytoplasm</keyword>
<reference evidence="8 10" key="3">
    <citation type="journal article" date="2024" name="Syst. Appl. Microbiol.">
        <title>Helicobacter cappadocius sp. nov., from lizards: The first psychrotrophic Helicobacter species.</title>
        <authorList>
            <person name="Aydin F."/>
            <person name="Tarhane S."/>
            <person name="Karakaya E."/>
            <person name="Abay S."/>
            <person name="Kayman T."/>
            <person name="Guran O."/>
            <person name="Bozkurt E."/>
            <person name="Uzum N."/>
            <person name="Avci A."/>
            <person name="Olgun K."/>
            <person name="Jablonski D."/>
            <person name="Guran C."/>
            <person name="Burcin Saticioglu I."/>
        </authorList>
    </citation>
    <scope>NUCLEOTIDE SEQUENCE [LARGE SCALE GENOMIC DNA]</scope>
    <source>
        <strain evidence="8">Faydin-H75</strain>
        <strain evidence="10">faydin-H76</strain>
    </source>
</reference>
<dbReference type="PIRSF" id="PIRSF005917">
    <property type="entry name" value="MTase_YraL"/>
    <property type="match status" value="1"/>
</dbReference>
<protein>
    <recommendedName>
        <fullName evidence="6">Ribosomal RNA small subunit methyltransferase I</fullName>
        <ecNumber evidence="6">2.1.1.198</ecNumber>
    </recommendedName>
    <alternativeName>
        <fullName evidence="6">16S rRNA 2'-O-ribose C1402 methyltransferase</fullName>
    </alternativeName>
    <alternativeName>
        <fullName evidence="6">rRNA (cytidine-2'-O-)-methyltransferase RsmI</fullName>
    </alternativeName>
</protein>
<dbReference type="EMBL" id="JAUPEV010000004">
    <property type="protein sequence ID" value="MDO7252946.1"/>
    <property type="molecule type" value="Genomic_DNA"/>
</dbReference>
<dbReference type="Gene3D" id="3.40.1010.10">
    <property type="entry name" value="Cobalt-precorrin-4 Transmethylase, Domain 1"/>
    <property type="match status" value="1"/>
</dbReference>
<comment type="subcellular location">
    <subcellularLocation>
        <location evidence="6">Cytoplasm</location>
    </subcellularLocation>
</comment>
<evidence type="ECO:0000313" key="8">
    <source>
        <dbReference type="EMBL" id="MDO7252946.1"/>
    </source>
</evidence>
<dbReference type="InterPro" id="IPR000878">
    <property type="entry name" value="4pyrrol_Mease"/>
</dbReference>
<reference evidence="8" key="2">
    <citation type="submission" date="2023-07" db="EMBL/GenBank/DDBJ databases">
        <authorList>
            <person name="Aydin F."/>
            <person name="Tarhane S."/>
            <person name="Saticioglu I.B."/>
            <person name="Karakaya E."/>
            <person name="Abay S."/>
            <person name="Guran O."/>
            <person name="Bozkurt E."/>
            <person name="Uzum N."/>
            <person name="Olgun K."/>
            <person name="Jablonski D."/>
        </authorList>
    </citation>
    <scope>NUCLEOTIDE SEQUENCE</scope>
    <source>
        <strain evidence="8">Faydin-H75</strain>
    </source>
</reference>
<evidence type="ECO:0000256" key="6">
    <source>
        <dbReference type="HAMAP-Rule" id="MF_01877"/>
    </source>
</evidence>
<dbReference type="GO" id="GO:0005737">
    <property type="term" value="C:cytoplasm"/>
    <property type="evidence" value="ECO:0007669"/>
    <property type="project" value="UniProtKB-SubCell"/>
</dbReference>
<comment type="function">
    <text evidence="6">Catalyzes the 2'-O-methylation of the ribose of cytidine 1402 (C1402) in 16S rRNA.</text>
</comment>
<dbReference type="PANTHER" id="PTHR46111:SF1">
    <property type="entry name" value="RIBOSOMAL RNA SMALL SUBUNIT METHYLTRANSFERASE I"/>
    <property type="match status" value="1"/>
</dbReference>
<evidence type="ECO:0000313" key="9">
    <source>
        <dbReference type="EMBL" id="MDP2539064.1"/>
    </source>
</evidence>
<comment type="similarity">
    <text evidence="6">Belongs to the methyltransferase superfamily. RsmI family.</text>
</comment>
<comment type="caution">
    <text evidence="9">The sequence shown here is derived from an EMBL/GenBank/DDBJ whole genome shotgun (WGS) entry which is preliminary data.</text>
</comment>
<dbReference type="GO" id="GO:0070677">
    <property type="term" value="F:rRNA (cytosine-2'-O-)-methyltransferase activity"/>
    <property type="evidence" value="ECO:0007669"/>
    <property type="project" value="UniProtKB-UniRule"/>
</dbReference>
<dbReference type="PROSITE" id="PS01296">
    <property type="entry name" value="RSMI"/>
    <property type="match status" value="1"/>
</dbReference>
<sequence length="286" mass="32230">MLTLLPTPIGNLADITLRSLQVLADSDVIMCEDVRVGKKLISLLEKNSLIKDNFPKIFDSKQFIPFHSHNEKEFLDSIHRGFFEKNIVFISDAGMPCVSDPGMSLVAYAMSENIPYDVLPGVSASVSAYCFSGIVSDGFLFAGFLPHKQKDRKERIANLMQGISILQQDVVIVVYESPHRILDSLGDIVCLYPNIHLFAIKEMTKLHQKFFYGKAVDVLEEIKKVNTNGEWVLVMNVEKKIEPSLTLAQISQMDIPPKVKAKILAKLENKDIKSIYERICKEGQNR</sequence>
<gene>
    <name evidence="6 9" type="primary">rsmI</name>
    <name evidence="8" type="ORF">Q5I04_03330</name>
    <name evidence="9" type="ORF">Q5I06_04670</name>
</gene>
<comment type="catalytic activity">
    <reaction evidence="6">
        <text>cytidine(1402) in 16S rRNA + S-adenosyl-L-methionine = 2'-O-methylcytidine(1402) in 16S rRNA + S-adenosyl-L-homocysteine + H(+)</text>
        <dbReference type="Rhea" id="RHEA:42924"/>
        <dbReference type="Rhea" id="RHEA-COMP:10285"/>
        <dbReference type="Rhea" id="RHEA-COMP:10286"/>
        <dbReference type="ChEBI" id="CHEBI:15378"/>
        <dbReference type="ChEBI" id="CHEBI:57856"/>
        <dbReference type="ChEBI" id="CHEBI:59789"/>
        <dbReference type="ChEBI" id="CHEBI:74495"/>
        <dbReference type="ChEBI" id="CHEBI:82748"/>
        <dbReference type="EC" id="2.1.1.198"/>
    </reaction>
</comment>
<dbReference type="CDD" id="cd11648">
    <property type="entry name" value="RsmI"/>
    <property type="match status" value="1"/>
</dbReference>
<evidence type="ECO:0000259" key="7">
    <source>
        <dbReference type="Pfam" id="PF00590"/>
    </source>
</evidence>
<evidence type="ECO:0000256" key="2">
    <source>
        <dbReference type="ARBA" id="ARBA00022552"/>
    </source>
</evidence>
<evidence type="ECO:0000313" key="11">
    <source>
        <dbReference type="Proteomes" id="UP001240777"/>
    </source>
</evidence>
<accession>A0AA90PL23</accession>
<name>A0AA90PL23_9HELI</name>
<keyword evidence="4 6" id="KW-0808">Transferase</keyword>
<dbReference type="Proteomes" id="UP001240777">
    <property type="component" value="Unassembled WGS sequence"/>
</dbReference>
<evidence type="ECO:0000256" key="1">
    <source>
        <dbReference type="ARBA" id="ARBA00022490"/>
    </source>
</evidence>
<dbReference type="Pfam" id="PF00590">
    <property type="entry name" value="TP_methylase"/>
    <property type="match status" value="1"/>
</dbReference>
<dbReference type="PANTHER" id="PTHR46111">
    <property type="entry name" value="RIBOSOMAL RNA SMALL SUBUNIT METHYLTRANSFERASE I"/>
    <property type="match status" value="1"/>
</dbReference>
<keyword evidence="3 6" id="KW-0489">Methyltransferase</keyword>
<dbReference type="Gene3D" id="3.30.950.10">
    <property type="entry name" value="Methyltransferase, Cobalt-precorrin-4 Transmethylase, Domain 2"/>
    <property type="match status" value="1"/>
</dbReference>
<evidence type="ECO:0000313" key="10">
    <source>
        <dbReference type="Proteomes" id="UP001177258"/>
    </source>
</evidence>
<dbReference type="EC" id="2.1.1.198" evidence="6"/>
<dbReference type="NCBIfam" id="TIGR00096">
    <property type="entry name" value="16S rRNA (cytidine(1402)-2'-O)-methyltransferase"/>
    <property type="match status" value="1"/>
</dbReference>
<dbReference type="InterPro" id="IPR018063">
    <property type="entry name" value="SAM_MeTrfase_RsmI_CS"/>
</dbReference>
<dbReference type="Proteomes" id="UP001177258">
    <property type="component" value="Unassembled WGS sequence"/>
</dbReference>
<organism evidence="9 10">
    <name type="scientific">Helicobacter cappadocius</name>
    <dbReference type="NCBI Taxonomy" id="3063998"/>
    <lineage>
        <taxon>Bacteria</taxon>
        <taxon>Pseudomonadati</taxon>
        <taxon>Campylobacterota</taxon>
        <taxon>Epsilonproteobacteria</taxon>
        <taxon>Campylobacterales</taxon>
        <taxon>Helicobacteraceae</taxon>
        <taxon>Helicobacter</taxon>
    </lineage>
</organism>
<dbReference type="InterPro" id="IPR014777">
    <property type="entry name" value="4pyrrole_Mease_sub1"/>
</dbReference>
<keyword evidence="2 6" id="KW-0698">rRNA processing</keyword>
<dbReference type="SUPFAM" id="SSF53790">
    <property type="entry name" value="Tetrapyrrole methylase"/>
    <property type="match status" value="1"/>
</dbReference>
<keyword evidence="11" id="KW-1185">Reference proteome</keyword>
<evidence type="ECO:0000256" key="5">
    <source>
        <dbReference type="ARBA" id="ARBA00022691"/>
    </source>
</evidence>
<evidence type="ECO:0000256" key="3">
    <source>
        <dbReference type="ARBA" id="ARBA00022603"/>
    </source>
</evidence>
<reference evidence="9 11" key="1">
    <citation type="submission" date="2023-07" db="EMBL/GenBank/DDBJ databases">
        <title>Unpublished Manusciprt.</title>
        <authorList>
            <person name="Aydin F."/>
            <person name="Tarhane S."/>
            <person name="Saticioglu I.B."/>
            <person name="Karakaya E."/>
            <person name="Abay S."/>
            <person name="Guran O."/>
            <person name="Bozkurt E."/>
            <person name="Uzum N."/>
            <person name="Olgun K."/>
            <person name="Jablonski D."/>
        </authorList>
    </citation>
    <scope>NUCLEOTIDE SEQUENCE</scope>
    <source>
        <strain evidence="11">faydin-H75</strain>
        <strain evidence="9">Faydin-H76</strain>
    </source>
</reference>
<dbReference type="InterPro" id="IPR008189">
    <property type="entry name" value="rRNA_ssu_MeTfrase_I"/>
</dbReference>
<evidence type="ECO:0000256" key="4">
    <source>
        <dbReference type="ARBA" id="ARBA00022679"/>
    </source>
</evidence>